<feature type="transmembrane region" description="Helical" evidence="2">
    <location>
        <begin position="182"/>
        <end position="205"/>
    </location>
</feature>
<feature type="transmembrane region" description="Helical" evidence="2">
    <location>
        <begin position="217"/>
        <end position="235"/>
    </location>
</feature>
<feature type="transmembrane region" description="Helical" evidence="2">
    <location>
        <begin position="431"/>
        <end position="452"/>
    </location>
</feature>
<dbReference type="PANTHER" id="PTHR31061">
    <property type="entry name" value="LD22376P"/>
    <property type="match status" value="1"/>
</dbReference>
<feature type="domain" description="Heparan-alpha-glucosaminide N-acetyltransferase catalytic" evidence="3">
    <location>
        <begin position="176"/>
        <end position="300"/>
    </location>
</feature>
<keyword evidence="2" id="KW-1133">Transmembrane helix</keyword>
<gene>
    <name evidence="4" type="ORF">OIU85_025272</name>
</gene>
<dbReference type="OrthoDB" id="2149840at2759"/>
<feature type="transmembrane region" description="Helical" evidence="2">
    <location>
        <begin position="464"/>
        <end position="485"/>
    </location>
</feature>
<proteinExistence type="predicted"/>
<reference evidence="4" key="1">
    <citation type="submission" date="2022-11" db="EMBL/GenBank/DDBJ databases">
        <authorList>
            <person name="Hyden B.L."/>
            <person name="Feng K."/>
            <person name="Yates T."/>
            <person name="Jawdy S."/>
            <person name="Smart L.B."/>
            <person name="Muchero W."/>
        </authorList>
    </citation>
    <scope>NUCLEOTIDE SEQUENCE</scope>
    <source>
        <tissue evidence="4">Shoot tip</tissue>
    </source>
</reference>
<feature type="transmembrane region" description="Helical" evidence="2">
    <location>
        <begin position="286"/>
        <end position="304"/>
    </location>
</feature>
<dbReference type="InterPro" id="IPR012429">
    <property type="entry name" value="HGSNAT_cat"/>
</dbReference>
<evidence type="ECO:0000256" key="1">
    <source>
        <dbReference type="SAM" id="MobiDB-lite"/>
    </source>
</evidence>
<evidence type="ECO:0000256" key="2">
    <source>
        <dbReference type="SAM" id="Phobius"/>
    </source>
</evidence>
<reference evidence="4" key="2">
    <citation type="journal article" date="2023" name="Int. J. Mol. Sci.">
        <title>De Novo Assembly and Annotation of 11 Diverse Shrub Willow (Salix) Genomes Reveals Novel Gene Organization in Sex-Linked Regions.</title>
        <authorList>
            <person name="Hyden B."/>
            <person name="Feng K."/>
            <person name="Yates T.B."/>
            <person name="Jawdy S."/>
            <person name="Cereghino C."/>
            <person name="Smart L.B."/>
            <person name="Muchero W."/>
        </authorList>
    </citation>
    <scope>NUCLEOTIDE SEQUENCE [LARGE SCALE GENOMIC DNA]</scope>
    <source>
        <tissue evidence="4">Shoot tip</tissue>
    </source>
</reference>
<name>A0A9Q0TL78_SALVM</name>
<feature type="transmembrane region" description="Helical" evidence="2">
    <location>
        <begin position="533"/>
        <end position="553"/>
    </location>
</feature>
<comment type="caution">
    <text evidence="4">The sequence shown here is derived from an EMBL/GenBank/DDBJ whole genome shotgun (WGS) entry which is preliminary data.</text>
</comment>
<feature type="transmembrane region" description="Helical" evidence="2">
    <location>
        <begin position="491"/>
        <end position="513"/>
    </location>
</feature>
<keyword evidence="5" id="KW-1185">Reference proteome</keyword>
<keyword evidence="2" id="KW-0472">Membrane</keyword>
<feature type="region of interest" description="Disordered" evidence="1">
    <location>
        <begin position="121"/>
        <end position="154"/>
    </location>
</feature>
<dbReference type="AlphaFoldDB" id="A0A9Q0TL78"/>
<evidence type="ECO:0000259" key="3">
    <source>
        <dbReference type="Pfam" id="PF07786"/>
    </source>
</evidence>
<sequence>MTSSSAYKVSLSSTNIFMCRTHSRCLFCQDEKKERERVWHVGIHYRKSLSPSPYKSIFEKKSLLCQEEEAEEEEARKPKEGKFQLEPNNMYSVVCEREKIPSSFSSLAGREEIAMAMYKPIKEQEGDNGNTKKTLKSNGEGGHADDDDEVVGDNKSFILPTHSKQQHEAQPQKRQRLVSLDVFRGLTVALMILVDNAGGVLPAINHSPWNGLTLADVVMPFFLFIVGVSLGLTYKKLSCKAVATGKAILRTLKLLIIGLFLQGGFLHGLNDLTYGVDMNQIRWMGILQRIAIGYLVGAICEIWLKGGNHVTSGLSMLRKYQFQWAAVLVLVTIYLSLLYGLYVPDWEYQIPAAAASSTPRIFPVKCGVRGDTGPACNANGMIDRTVLGIRHLYRKPIYARTKPCSINSPDYGPLPPDAPSWCQAPFDPEGLLSSVMAIVTCLVGLHYGHIIVHFKEHKDRTLHWMVPSTCFLVLGLVLDLLGMHVNKALYTFSYMCVTAGAAGIVFTGIYFLVDVCGCRWPTLVLEWMGMHALMIFILATTNVLPVVVQGFYWKQPGNNSLKLIGIGR</sequence>
<feature type="transmembrane region" description="Helical" evidence="2">
    <location>
        <begin position="247"/>
        <end position="266"/>
    </location>
</feature>
<evidence type="ECO:0000313" key="5">
    <source>
        <dbReference type="Proteomes" id="UP001151529"/>
    </source>
</evidence>
<accession>A0A9Q0TL78</accession>
<dbReference type="Pfam" id="PF07786">
    <property type="entry name" value="HGSNAT_cat"/>
    <property type="match status" value="1"/>
</dbReference>
<dbReference type="Proteomes" id="UP001151529">
    <property type="component" value="Chromosome 1"/>
</dbReference>
<feature type="transmembrane region" description="Helical" evidence="2">
    <location>
        <begin position="324"/>
        <end position="342"/>
    </location>
</feature>
<protein>
    <submittedName>
        <fullName evidence="4">HEPARAN-ALPHA-GLUCOSAMINIDE N-ACETYLTRANSFERASE-LIKE</fullName>
    </submittedName>
</protein>
<dbReference type="PANTHER" id="PTHR31061:SF24">
    <property type="entry name" value="LD22376P"/>
    <property type="match status" value="1"/>
</dbReference>
<organism evidence="4 5">
    <name type="scientific">Salix viminalis</name>
    <name type="common">Common osier</name>
    <name type="synonym">Basket willow</name>
    <dbReference type="NCBI Taxonomy" id="40686"/>
    <lineage>
        <taxon>Eukaryota</taxon>
        <taxon>Viridiplantae</taxon>
        <taxon>Streptophyta</taxon>
        <taxon>Embryophyta</taxon>
        <taxon>Tracheophyta</taxon>
        <taxon>Spermatophyta</taxon>
        <taxon>Magnoliopsida</taxon>
        <taxon>eudicotyledons</taxon>
        <taxon>Gunneridae</taxon>
        <taxon>Pentapetalae</taxon>
        <taxon>rosids</taxon>
        <taxon>fabids</taxon>
        <taxon>Malpighiales</taxon>
        <taxon>Salicaceae</taxon>
        <taxon>Saliceae</taxon>
        <taxon>Salix</taxon>
    </lineage>
</organism>
<keyword evidence="2" id="KW-0812">Transmembrane</keyword>
<evidence type="ECO:0000313" key="4">
    <source>
        <dbReference type="EMBL" id="KAJ6713618.1"/>
    </source>
</evidence>
<dbReference type="EMBL" id="JAPFFL010000007">
    <property type="protein sequence ID" value="KAJ6713618.1"/>
    <property type="molecule type" value="Genomic_DNA"/>
</dbReference>